<dbReference type="HOGENOM" id="CLU_3167992_0_0_6"/>
<organism evidence="1 2">
    <name type="scientific">Escherichia coli O6:H1 (strain CFT073 / ATCC 700928 / UPEC)</name>
    <dbReference type="NCBI Taxonomy" id="199310"/>
    <lineage>
        <taxon>Bacteria</taxon>
        <taxon>Pseudomonadati</taxon>
        <taxon>Pseudomonadota</taxon>
        <taxon>Gammaproteobacteria</taxon>
        <taxon>Enterobacterales</taxon>
        <taxon>Enterobacteriaceae</taxon>
        <taxon>Escherichia</taxon>
    </lineage>
</organism>
<proteinExistence type="predicted"/>
<sequence length="47" mass="5477">MISVFFTCFLRATTLLFYVINIIALARRDDVSYIVLLSTLFRVFKQG</sequence>
<accession>A0A0H2V439</accession>
<name>A0A0H2V439_ECOL6</name>
<reference evidence="1 2" key="1">
    <citation type="journal article" date="2002" name="Proc. Natl. Acad. Sci. U.S.A.">
        <title>Extensive mosaic structure revealed by the complete genome sequence of uropathogenic Escherichia coli.</title>
        <authorList>
            <person name="Welch R.A."/>
            <person name="Burland V."/>
            <person name="Plunkett G.III."/>
            <person name="Redford P."/>
            <person name="Roesch P."/>
            <person name="Rasko D."/>
            <person name="Buckles E.L."/>
            <person name="Liou S.R."/>
            <person name="Boutin A."/>
            <person name="Hackett J."/>
            <person name="Stroud D."/>
            <person name="Mayhew G.F."/>
            <person name="Rose D.J."/>
            <person name="Zhou S."/>
            <person name="Schwartz D.C."/>
            <person name="Perna N.T."/>
            <person name="Mobley H.L."/>
            <person name="Donnenberg M.S."/>
            <person name="Blattner F.R."/>
        </authorList>
    </citation>
    <scope>NUCLEOTIDE SEQUENCE [LARGE SCALE GENOMIC DNA]</scope>
    <source>
        <strain evidence="2">CFT073 / ATCC 700928 / UPEC</strain>
    </source>
</reference>
<protein>
    <submittedName>
        <fullName evidence="1">Uncharacterized protein</fullName>
    </submittedName>
</protein>
<dbReference type="KEGG" id="ecc:c0134"/>
<keyword evidence="2" id="KW-1185">Reference proteome</keyword>
<gene>
    <name evidence="1" type="ordered locus">c0134</name>
</gene>
<evidence type="ECO:0000313" key="1">
    <source>
        <dbReference type="EMBL" id="AAN78631.1"/>
    </source>
</evidence>
<dbReference type="AlphaFoldDB" id="A0A0H2V439"/>
<dbReference type="EMBL" id="AE014075">
    <property type="protein sequence ID" value="AAN78631.1"/>
    <property type="molecule type" value="Genomic_DNA"/>
</dbReference>
<evidence type="ECO:0000313" key="2">
    <source>
        <dbReference type="Proteomes" id="UP000001410"/>
    </source>
</evidence>
<dbReference type="Proteomes" id="UP000001410">
    <property type="component" value="Chromosome"/>
</dbReference>